<dbReference type="InterPro" id="IPR002575">
    <property type="entry name" value="Aminoglycoside_PTrfase"/>
</dbReference>
<feature type="domain" description="Aminoglycoside phosphotransferase" evidence="1">
    <location>
        <begin position="29"/>
        <end position="254"/>
    </location>
</feature>
<dbReference type="AlphaFoldDB" id="A0A7T4R2E1"/>
<dbReference type="Proteomes" id="UP000596063">
    <property type="component" value="Chromosome"/>
</dbReference>
<dbReference type="Gene3D" id="3.30.200.20">
    <property type="entry name" value="Phosphorylase Kinase, domain 1"/>
    <property type="match status" value="1"/>
</dbReference>
<keyword evidence="3" id="KW-1185">Reference proteome</keyword>
<evidence type="ECO:0000313" key="3">
    <source>
        <dbReference type="Proteomes" id="UP000596063"/>
    </source>
</evidence>
<dbReference type="SUPFAM" id="SSF56112">
    <property type="entry name" value="Protein kinase-like (PK-like)"/>
    <property type="match status" value="1"/>
</dbReference>
<dbReference type="EMBL" id="CP066167">
    <property type="protein sequence ID" value="QQD19194.1"/>
    <property type="molecule type" value="Genomic_DNA"/>
</dbReference>
<sequence length="339" mass="38571">MRVDHLDTQRLGQYLTDQNILEVGDIRAEKFPGGQSNPTFLVTIDDKHYVLRRKPPGQLLKSAHAIDREYRVMAALAKVNFAVPNMLHYCRDETAIGSEFYLMEHVEGRIFWAPSLPELSTDQRANIFDAMNKTLAELHSLDINALGLADYSRRGEGYFERQLALWIKQYRAAETRHIAEMESIIGYLQEALPPCDGRVVLSHGDYRLDNMIFHPSDERILAVIDWELSALGHPLADLAYQCMQWRLPGDCELAGLGSLDRRELGIPSEEEYIERYFARSDVARPSNWSFYLVFSYFRLAAILQGVVKRSIEGNSSNTRAAAFNAMIEPIARDALALCN</sequence>
<dbReference type="InterPro" id="IPR052898">
    <property type="entry name" value="ACAD10-like"/>
</dbReference>
<dbReference type="InterPro" id="IPR041726">
    <property type="entry name" value="ACAD10_11_N"/>
</dbReference>
<dbReference type="InterPro" id="IPR011009">
    <property type="entry name" value="Kinase-like_dom_sf"/>
</dbReference>
<evidence type="ECO:0000259" key="1">
    <source>
        <dbReference type="Pfam" id="PF01636"/>
    </source>
</evidence>
<proteinExistence type="predicted"/>
<dbReference type="Gene3D" id="3.90.1200.10">
    <property type="match status" value="1"/>
</dbReference>
<reference evidence="2 3" key="1">
    <citation type="submission" date="2020-12" db="EMBL/GenBank/DDBJ databases">
        <authorList>
            <person name="Shan Y."/>
        </authorList>
    </citation>
    <scope>NUCLEOTIDE SEQUENCE [LARGE SCALE GENOMIC DNA]</scope>
    <source>
        <strain evidence="3">csc3.9</strain>
    </source>
</reference>
<dbReference type="Pfam" id="PF01636">
    <property type="entry name" value="APH"/>
    <property type="match status" value="1"/>
</dbReference>
<gene>
    <name evidence="2" type="ORF">I6N98_04885</name>
</gene>
<dbReference type="PANTHER" id="PTHR47829:SF3">
    <property type="entry name" value="AMINOGLYCOSIDE PHOSPHOTRANSFERASE DOMAIN-CONTAINING PROTEIN"/>
    <property type="match status" value="1"/>
</dbReference>
<evidence type="ECO:0000313" key="2">
    <source>
        <dbReference type="EMBL" id="QQD19194.1"/>
    </source>
</evidence>
<protein>
    <submittedName>
        <fullName evidence="2">Phosphotransferase family protein</fullName>
    </submittedName>
</protein>
<dbReference type="PANTHER" id="PTHR47829">
    <property type="entry name" value="HYDROLASE, PUTATIVE (AFU_ORTHOLOGUE AFUA_1G12880)-RELATED"/>
    <property type="match status" value="1"/>
</dbReference>
<dbReference type="GO" id="GO:0016740">
    <property type="term" value="F:transferase activity"/>
    <property type="evidence" value="ECO:0007669"/>
    <property type="project" value="UniProtKB-KW"/>
</dbReference>
<organism evidence="2 3">
    <name type="scientific">Spongiibacter nanhainus</name>
    <dbReference type="NCBI Taxonomy" id="2794344"/>
    <lineage>
        <taxon>Bacteria</taxon>
        <taxon>Pseudomonadati</taxon>
        <taxon>Pseudomonadota</taxon>
        <taxon>Gammaproteobacteria</taxon>
        <taxon>Cellvibrionales</taxon>
        <taxon>Spongiibacteraceae</taxon>
        <taxon>Spongiibacter</taxon>
    </lineage>
</organism>
<dbReference type="CDD" id="cd05154">
    <property type="entry name" value="ACAD10_11_N-like"/>
    <property type="match status" value="1"/>
</dbReference>
<accession>A0A7T4R2E1</accession>
<dbReference type="RefSeq" id="WP_198570679.1">
    <property type="nucleotide sequence ID" value="NZ_CP066167.1"/>
</dbReference>
<keyword evidence="2" id="KW-0808">Transferase</keyword>
<name>A0A7T4R2E1_9GAMM</name>
<dbReference type="KEGG" id="snan:I6N98_04885"/>